<dbReference type="InterPro" id="IPR036286">
    <property type="entry name" value="LexA/Signal_pep-like_sf"/>
</dbReference>
<dbReference type="PANTHER" id="PTHR43390:SF1">
    <property type="entry name" value="CHLOROPLAST PROCESSING PEPTIDASE"/>
    <property type="match status" value="1"/>
</dbReference>
<keyword evidence="6 12" id="KW-0645">Protease</keyword>
<evidence type="ECO:0000256" key="8">
    <source>
        <dbReference type="ARBA" id="ARBA00022801"/>
    </source>
</evidence>
<proteinExistence type="inferred from homology"/>
<comment type="function">
    <text evidence="2">Essential for cell viability.</text>
</comment>
<feature type="active site" evidence="11">
    <location>
        <position position="36"/>
    </location>
</feature>
<dbReference type="GO" id="GO:0009003">
    <property type="term" value="F:signal peptidase activity"/>
    <property type="evidence" value="ECO:0007669"/>
    <property type="project" value="UniProtKB-EC"/>
</dbReference>
<dbReference type="InterPro" id="IPR019758">
    <property type="entry name" value="Pept_S26A_signal_pept_1_CS"/>
</dbReference>
<comment type="catalytic activity">
    <reaction evidence="1 12">
        <text>Cleavage of hydrophobic, N-terminal signal or leader sequences from secreted and periplasmic proteins.</text>
        <dbReference type="EC" id="3.4.21.89"/>
    </reaction>
</comment>
<evidence type="ECO:0000313" key="15">
    <source>
        <dbReference type="Proteomes" id="UP000256562"/>
    </source>
</evidence>
<keyword evidence="5" id="KW-1003">Cell membrane</keyword>
<dbReference type="GO" id="GO:0005886">
    <property type="term" value="C:plasma membrane"/>
    <property type="evidence" value="ECO:0007669"/>
    <property type="project" value="UniProtKB-SubCell"/>
</dbReference>
<protein>
    <recommendedName>
        <fullName evidence="12">Signal peptidase I</fullName>
        <ecNumber evidence="12">3.4.21.89</ecNumber>
    </recommendedName>
</protein>
<dbReference type="AlphaFoldDB" id="A0A3E0INM5"/>
<evidence type="ECO:0000256" key="1">
    <source>
        <dbReference type="ARBA" id="ARBA00000677"/>
    </source>
</evidence>
<dbReference type="CDD" id="cd06530">
    <property type="entry name" value="S26_SPase_I"/>
    <property type="match status" value="1"/>
</dbReference>
<gene>
    <name evidence="14" type="primary">lepB</name>
    <name evidence="14" type="ORF">DOS83_08345</name>
</gene>
<evidence type="ECO:0000256" key="10">
    <source>
        <dbReference type="ARBA" id="ARBA00023136"/>
    </source>
</evidence>
<accession>A0A3E0INM5</accession>
<keyword evidence="9 12" id="KW-1133">Transmembrane helix</keyword>
<dbReference type="PROSITE" id="PS00761">
    <property type="entry name" value="SPASE_I_3"/>
    <property type="match status" value="1"/>
</dbReference>
<dbReference type="FunFam" id="2.10.109.10:FF:000008">
    <property type="entry name" value="Signal peptidase I"/>
    <property type="match status" value="1"/>
</dbReference>
<dbReference type="InterPro" id="IPR019533">
    <property type="entry name" value="Peptidase_S26"/>
</dbReference>
<evidence type="ECO:0000313" key="14">
    <source>
        <dbReference type="EMBL" id="REH93855.1"/>
    </source>
</evidence>
<evidence type="ECO:0000256" key="5">
    <source>
        <dbReference type="ARBA" id="ARBA00022475"/>
    </source>
</evidence>
<dbReference type="OrthoDB" id="9802919at2"/>
<reference evidence="14 15" key="1">
    <citation type="journal article" date="2018" name="Vet. Microbiol.">
        <title>Characterisation of Staphylococcus felis isolated from cats using whole genome sequencing.</title>
        <authorList>
            <person name="Worthing K."/>
            <person name="Pang S."/>
            <person name="Trott D.J."/>
            <person name="Abraham S."/>
            <person name="Coombs G.W."/>
            <person name="Jordan D."/>
            <person name="McIntyre L."/>
            <person name="Davies M.R."/>
            <person name="Norris J."/>
        </authorList>
    </citation>
    <scope>NUCLEOTIDE SEQUENCE [LARGE SCALE GENOMIC DNA]</scope>
    <source>
        <strain evidence="14 15">F9</strain>
    </source>
</reference>
<evidence type="ECO:0000256" key="2">
    <source>
        <dbReference type="ARBA" id="ARBA00002312"/>
    </source>
</evidence>
<comment type="subcellular location">
    <subcellularLocation>
        <location evidence="3">Cell membrane</location>
        <topology evidence="3">Single-pass type II membrane protein</topology>
    </subcellularLocation>
    <subcellularLocation>
        <location evidence="12">Membrane</location>
        <topology evidence="12">Single-pass type II membrane protein</topology>
    </subcellularLocation>
</comment>
<evidence type="ECO:0000256" key="4">
    <source>
        <dbReference type="ARBA" id="ARBA00009370"/>
    </source>
</evidence>
<sequence length="193" mass="22412">MRKETLDGIIGIMIGLAIIVLLNWFVITPYTVKGESMSPTFESGDKVLVSRISKHFSRIDEGDVIVFHEDDNRDFIKRVIGKPGDTVEYKDDQLYVNHKPIDEPYLTFNKRYRKSEFLTENFDVSDIVGAQNKYKIPESRYLVLGDNRLNSIDSRNPQVGLVEERNIVGEVLIRFWPLHRMTFHFNPGTFDEI</sequence>
<dbReference type="EMBL" id="QKXQ01000380">
    <property type="protein sequence ID" value="REH93855.1"/>
    <property type="molecule type" value="Genomic_DNA"/>
</dbReference>
<evidence type="ECO:0000256" key="3">
    <source>
        <dbReference type="ARBA" id="ARBA00004401"/>
    </source>
</evidence>
<comment type="similarity">
    <text evidence="4 12">Belongs to the peptidase S26 family.</text>
</comment>
<keyword evidence="7 12" id="KW-0812">Transmembrane</keyword>
<dbReference type="PRINTS" id="PR00727">
    <property type="entry name" value="LEADERPTASE"/>
</dbReference>
<dbReference type="GO" id="GO:0006465">
    <property type="term" value="P:signal peptide processing"/>
    <property type="evidence" value="ECO:0007669"/>
    <property type="project" value="InterPro"/>
</dbReference>
<dbReference type="GO" id="GO:0004252">
    <property type="term" value="F:serine-type endopeptidase activity"/>
    <property type="evidence" value="ECO:0007669"/>
    <property type="project" value="InterPro"/>
</dbReference>
<dbReference type="RefSeq" id="WP_116094631.1">
    <property type="nucleotide sequence ID" value="NZ_QKXQ01000380.1"/>
</dbReference>
<dbReference type="Gene3D" id="2.10.109.10">
    <property type="entry name" value="Umud Fragment, subunit A"/>
    <property type="match status" value="1"/>
</dbReference>
<keyword evidence="10 12" id="KW-0472">Membrane</keyword>
<dbReference type="PANTHER" id="PTHR43390">
    <property type="entry name" value="SIGNAL PEPTIDASE I"/>
    <property type="match status" value="1"/>
</dbReference>
<dbReference type="Proteomes" id="UP000256562">
    <property type="component" value="Unassembled WGS sequence"/>
</dbReference>
<dbReference type="InterPro" id="IPR000223">
    <property type="entry name" value="Pept_S26A_signal_pept_1"/>
</dbReference>
<dbReference type="Pfam" id="PF10502">
    <property type="entry name" value="Peptidase_S26"/>
    <property type="match status" value="1"/>
</dbReference>
<dbReference type="NCBIfam" id="TIGR02227">
    <property type="entry name" value="sigpep_I_bact"/>
    <property type="match status" value="1"/>
</dbReference>
<evidence type="ECO:0000256" key="6">
    <source>
        <dbReference type="ARBA" id="ARBA00022670"/>
    </source>
</evidence>
<evidence type="ECO:0000256" key="7">
    <source>
        <dbReference type="ARBA" id="ARBA00022692"/>
    </source>
</evidence>
<dbReference type="PROSITE" id="PS00760">
    <property type="entry name" value="SPASE_I_2"/>
    <property type="match status" value="1"/>
</dbReference>
<name>A0A3E0INM5_9STAP</name>
<organism evidence="14 15">
    <name type="scientific">Staphylococcus felis</name>
    <dbReference type="NCBI Taxonomy" id="46127"/>
    <lineage>
        <taxon>Bacteria</taxon>
        <taxon>Bacillati</taxon>
        <taxon>Bacillota</taxon>
        <taxon>Bacilli</taxon>
        <taxon>Bacillales</taxon>
        <taxon>Staphylococcaceae</taxon>
        <taxon>Staphylococcus</taxon>
    </lineage>
</organism>
<evidence type="ECO:0000259" key="13">
    <source>
        <dbReference type="Pfam" id="PF10502"/>
    </source>
</evidence>
<evidence type="ECO:0000256" key="11">
    <source>
        <dbReference type="PIRSR" id="PIRSR600223-1"/>
    </source>
</evidence>
<dbReference type="EC" id="3.4.21.89" evidence="12"/>
<feature type="domain" description="Peptidase S26" evidence="13">
    <location>
        <begin position="12"/>
        <end position="176"/>
    </location>
</feature>
<evidence type="ECO:0000256" key="9">
    <source>
        <dbReference type="ARBA" id="ARBA00022989"/>
    </source>
</evidence>
<keyword evidence="8 12" id="KW-0378">Hydrolase</keyword>
<comment type="caution">
    <text evidence="14">The sequence shown here is derived from an EMBL/GenBank/DDBJ whole genome shotgun (WGS) entry which is preliminary data.</text>
</comment>
<evidence type="ECO:0000256" key="12">
    <source>
        <dbReference type="RuleBase" id="RU362042"/>
    </source>
</evidence>
<feature type="transmembrane region" description="Helical" evidence="12">
    <location>
        <begin position="6"/>
        <end position="27"/>
    </location>
</feature>
<feature type="active site" evidence="11">
    <location>
        <position position="77"/>
    </location>
</feature>
<dbReference type="SUPFAM" id="SSF51306">
    <property type="entry name" value="LexA/Signal peptidase"/>
    <property type="match status" value="1"/>
</dbReference>
<dbReference type="InterPro" id="IPR019757">
    <property type="entry name" value="Pept_S26A_signal_pept_1_Lys-AS"/>
</dbReference>